<evidence type="ECO:0000313" key="3">
    <source>
        <dbReference type="Proteomes" id="UP000241462"/>
    </source>
</evidence>
<dbReference type="NCBIfam" id="TIGR02453">
    <property type="entry name" value="TIGR02453 family protein"/>
    <property type="match status" value="1"/>
</dbReference>
<protein>
    <submittedName>
        <fullName evidence="2">Uncharacterized protein</fullName>
    </submittedName>
</protein>
<feature type="region of interest" description="Disordered" evidence="1">
    <location>
        <begin position="1"/>
        <end position="137"/>
    </location>
</feature>
<evidence type="ECO:0000313" key="2">
    <source>
        <dbReference type="EMBL" id="PSR82102.1"/>
    </source>
</evidence>
<feature type="compositionally biased region" description="Acidic residues" evidence="1">
    <location>
        <begin position="392"/>
        <end position="412"/>
    </location>
</feature>
<dbReference type="STRING" id="2025994.A0A2T3A374"/>
<feature type="compositionally biased region" description="Acidic residues" evidence="1">
    <location>
        <begin position="114"/>
        <end position="124"/>
    </location>
</feature>
<dbReference type="PANTHER" id="PTHR36452">
    <property type="entry name" value="CHROMOSOME 12, WHOLE GENOME SHOTGUN SEQUENCE"/>
    <property type="match status" value="1"/>
</dbReference>
<dbReference type="Pfam" id="PF09365">
    <property type="entry name" value="DUF2461"/>
    <property type="match status" value="1"/>
</dbReference>
<dbReference type="Proteomes" id="UP000241462">
    <property type="component" value="Unassembled WGS sequence"/>
</dbReference>
<organism evidence="2 3">
    <name type="scientific">Coniella lustricola</name>
    <dbReference type="NCBI Taxonomy" id="2025994"/>
    <lineage>
        <taxon>Eukaryota</taxon>
        <taxon>Fungi</taxon>
        <taxon>Dikarya</taxon>
        <taxon>Ascomycota</taxon>
        <taxon>Pezizomycotina</taxon>
        <taxon>Sordariomycetes</taxon>
        <taxon>Sordariomycetidae</taxon>
        <taxon>Diaporthales</taxon>
        <taxon>Schizoparmaceae</taxon>
        <taxon>Coniella</taxon>
    </lineage>
</organism>
<accession>A0A2T3A374</accession>
<name>A0A2T3A374_9PEZI</name>
<reference evidence="2 3" key="1">
    <citation type="journal article" date="2018" name="Mycol. Prog.">
        <title>Coniella lustricola, a new species from submerged detritus.</title>
        <authorList>
            <person name="Raudabaugh D.B."/>
            <person name="Iturriaga T."/>
            <person name="Carver A."/>
            <person name="Mondo S."/>
            <person name="Pangilinan J."/>
            <person name="Lipzen A."/>
            <person name="He G."/>
            <person name="Amirebrahimi M."/>
            <person name="Grigoriev I.V."/>
            <person name="Miller A.N."/>
        </authorList>
    </citation>
    <scope>NUCLEOTIDE SEQUENCE [LARGE SCALE GENOMIC DNA]</scope>
    <source>
        <strain evidence="2 3">B22-T-1</strain>
    </source>
</reference>
<keyword evidence="3" id="KW-1185">Reference proteome</keyword>
<gene>
    <name evidence="2" type="ORF">BD289DRAFT_23828</name>
</gene>
<feature type="region of interest" description="Disordered" evidence="1">
    <location>
        <begin position="386"/>
        <end position="412"/>
    </location>
</feature>
<dbReference type="InterPro" id="IPR012808">
    <property type="entry name" value="CHP02453"/>
</dbReference>
<dbReference type="EMBL" id="KZ678487">
    <property type="protein sequence ID" value="PSR82102.1"/>
    <property type="molecule type" value="Genomic_DNA"/>
</dbReference>
<sequence>MAPSQQRAENAVEFVPRRRSGRLSAPGGQKSNYFEADSDDELGVDSDFNADTQPNKANIKRKRGRPSKADRDGEQPSSKKARLQAAKNEDDGDDGDGGYIDEQSDEQGGNNHDQDDDEDEIDEDAPPRITIIPHKKMREIGKTPYEDDKLHQNTLLFLKDLKANNKRDWLKSTDDEYRRSLKDWNTFVETLTEKIIAIDPTIPELPIKDVVFRIYRDIRFSKDPTPYKPYYSAAFSRTGRKGPYACYYIHCEPGSCFIGGGTWMPEAGKLAKLRASIDEHPQQWRRVLSEEGFRRTFLAGTKKGDAEGCIKAFTKHNKGNALKKKPKNYEADHRDIELLKLRNFTIGKKIPDSVFTAPNGQEQIVAIVQAMVGYVTFLNSILMPDITSDSDSSSEDDDDDDDANGENQDDEE</sequence>
<dbReference type="PANTHER" id="PTHR36452:SF1">
    <property type="entry name" value="DUF2461 DOMAIN-CONTAINING PROTEIN"/>
    <property type="match status" value="1"/>
</dbReference>
<dbReference type="InParanoid" id="A0A2T3A374"/>
<evidence type="ECO:0000256" key="1">
    <source>
        <dbReference type="SAM" id="MobiDB-lite"/>
    </source>
</evidence>
<dbReference type="AlphaFoldDB" id="A0A2T3A374"/>
<dbReference type="OrthoDB" id="2537769at2759"/>
<proteinExistence type="predicted"/>